<accession>A0A8S5U672</accession>
<reference evidence="2" key="1">
    <citation type="journal article" date="2021" name="Proc. Natl. Acad. Sci. U.S.A.">
        <title>A Catalog of Tens of Thousands of Viruses from Human Metagenomes Reveals Hidden Associations with Chronic Diseases.</title>
        <authorList>
            <person name="Tisza M.J."/>
            <person name="Buck C.B."/>
        </authorList>
    </citation>
    <scope>NUCLEOTIDE SEQUENCE</scope>
    <source>
        <strain evidence="2">CtwHj1</strain>
    </source>
</reference>
<feature type="region of interest" description="Disordered" evidence="1">
    <location>
        <begin position="1"/>
        <end position="20"/>
    </location>
</feature>
<proteinExistence type="predicted"/>
<evidence type="ECO:0000313" key="2">
    <source>
        <dbReference type="EMBL" id="DAF89954.1"/>
    </source>
</evidence>
<organism evidence="2">
    <name type="scientific">Siphoviridae sp. ctwHj1</name>
    <dbReference type="NCBI Taxonomy" id="2825727"/>
    <lineage>
        <taxon>Viruses</taxon>
        <taxon>Duplodnaviria</taxon>
        <taxon>Heunggongvirae</taxon>
        <taxon>Uroviricota</taxon>
        <taxon>Caudoviricetes</taxon>
    </lineage>
</organism>
<evidence type="ECO:0000256" key="1">
    <source>
        <dbReference type="SAM" id="MobiDB-lite"/>
    </source>
</evidence>
<protein>
    <submittedName>
        <fullName evidence="2">Uncharacterized protein</fullName>
    </submittedName>
</protein>
<name>A0A8S5U672_9CAUD</name>
<dbReference type="EMBL" id="BK016018">
    <property type="protein sequence ID" value="DAF89954.1"/>
    <property type="molecule type" value="Genomic_DNA"/>
</dbReference>
<sequence>MDMKNKHPALGASSESEPSDIQCSLYAKRFSSVPWSKE</sequence>